<evidence type="ECO:0000313" key="6">
    <source>
        <dbReference type="Proteomes" id="UP000001038"/>
    </source>
</evidence>
<sequence length="236" mass="26713">MNITKEYKYGWSPDKNSLVTIHSVGMYFIILVPSQGITLIWDKHTRINIELDGKWKNKVRGLCGNFDSNENNDLQIKGSIGEVSALTFGNSWKISTPPCSDVTNEVFPCVHNSYCKNWAERRCLIITGDKFQSCHSKVDPKAYYEACVMESCSCEFEGKFLGFCTAVSAYAEACSDQNVCINWRTPDLCPVFCDYYNKPGEYSWHYEPCGTTLTCGKDSSFTNKLEGNQTFFKSKS</sequence>
<dbReference type="Pfam" id="PF00094">
    <property type="entry name" value="VWD"/>
    <property type="match status" value="1"/>
</dbReference>
<dbReference type="STRING" id="8090.ENSORLP00000035826"/>
<dbReference type="PANTHER" id="PTHR47246">
    <property type="entry name" value="MUCIN-19"/>
    <property type="match status" value="1"/>
</dbReference>
<accession>A0A3B3HW29</accession>
<dbReference type="AlphaFoldDB" id="A0A3B3HW29"/>
<organism evidence="5 6">
    <name type="scientific">Oryzias latipes</name>
    <name type="common">Japanese rice fish</name>
    <name type="synonym">Japanese killifish</name>
    <dbReference type="NCBI Taxonomy" id="8090"/>
    <lineage>
        <taxon>Eukaryota</taxon>
        <taxon>Metazoa</taxon>
        <taxon>Chordata</taxon>
        <taxon>Craniata</taxon>
        <taxon>Vertebrata</taxon>
        <taxon>Euteleostomi</taxon>
        <taxon>Actinopterygii</taxon>
        <taxon>Neopterygii</taxon>
        <taxon>Teleostei</taxon>
        <taxon>Neoteleostei</taxon>
        <taxon>Acanthomorphata</taxon>
        <taxon>Ovalentaria</taxon>
        <taxon>Atherinomorphae</taxon>
        <taxon>Beloniformes</taxon>
        <taxon>Adrianichthyidae</taxon>
        <taxon>Oryziinae</taxon>
        <taxon>Oryzias</taxon>
    </lineage>
</organism>
<dbReference type="Ensembl" id="ENSORLT00000036985.1">
    <property type="protein sequence ID" value="ENSORLP00000035826.1"/>
    <property type="gene ID" value="ENSORLG00000029706.1"/>
</dbReference>
<dbReference type="SMART" id="SM00832">
    <property type="entry name" value="C8"/>
    <property type="match status" value="1"/>
</dbReference>
<comment type="subcellular location">
    <subcellularLocation>
        <location evidence="1">Secreted</location>
    </subcellularLocation>
</comment>
<keyword evidence="6" id="KW-1185">Reference proteome</keyword>
<reference evidence="5" key="2">
    <citation type="submission" date="2025-08" db="UniProtKB">
        <authorList>
            <consortium name="Ensembl"/>
        </authorList>
    </citation>
    <scope>IDENTIFICATION</scope>
    <source>
        <strain evidence="5">Hd-rR</strain>
    </source>
</reference>
<evidence type="ECO:0000259" key="4">
    <source>
        <dbReference type="PROSITE" id="PS51233"/>
    </source>
</evidence>
<dbReference type="Pfam" id="PF08742">
    <property type="entry name" value="C8"/>
    <property type="match status" value="1"/>
</dbReference>
<dbReference type="InterPro" id="IPR001846">
    <property type="entry name" value="VWF_type-D"/>
</dbReference>
<dbReference type="PANTHER" id="PTHR47246:SF1">
    <property type="entry name" value="MUCIN-19"/>
    <property type="match status" value="1"/>
</dbReference>
<dbReference type="InterPro" id="IPR014853">
    <property type="entry name" value="VWF/SSPO/ZAN-like_Cys-rich_dom"/>
</dbReference>
<dbReference type="PROSITE" id="PS51233">
    <property type="entry name" value="VWFD"/>
    <property type="match status" value="1"/>
</dbReference>
<keyword evidence="2" id="KW-0964">Secreted</keyword>
<feature type="transmembrane region" description="Helical" evidence="3">
    <location>
        <begin position="20"/>
        <end position="41"/>
    </location>
</feature>
<evidence type="ECO:0000256" key="2">
    <source>
        <dbReference type="ARBA" id="ARBA00022525"/>
    </source>
</evidence>
<feature type="domain" description="VWFD" evidence="4">
    <location>
        <begin position="1"/>
        <end position="100"/>
    </location>
</feature>
<evidence type="ECO:0000256" key="3">
    <source>
        <dbReference type="SAM" id="Phobius"/>
    </source>
</evidence>
<reference evidence="5" key="3">
    <citation type="submission" date="2025-09" db="UniProtKB">
        <authorList>
            <consortium name="Ensembl"/>
        </authorList>
    </citation>
    <scope>IDENTIFICATION</scope>
    <source>
        <strain evidence="5">Hd-rR</strain>
    </source>
</reference>
<dbReference type="Bgee" id="ENSORLG00000029706">
    <property type="expression patterns" value="Expressed in adult organism and 3 other cell types or tissues"/>
</dbReference>
<dbReference type="Proteomes" id="UP000001038">
    <property type="component" value="Chromosome 23"/>
</dbReference>
<keyword evidence="3" id="KW-0812">Transmembrane</keyword>
<dbReference type="GO" id="GO:0005576">
    <property type="term" value="C:extracellular region"/>
    <property type="evidence" value="ECO:0007669"/>
    <property type="project" value="UniProtKB-SubCell"/>
</dbReference>
<evidence type="ECO:0000256" key="1">
    <source>
        <dbReference type="ARBA" id="ARBA00004613"/>
    </source>
</evidence>
<name>A0A3B3HW29_ORYLA</name>
<evidence type="ECO:0000313" key="5">
    <source>
        <dbReference type="Ensembl" id="ENSORLP00000035826.1"/>
    </source>
</evidence>
<protein>
    <recommendedName>
        <fullName evidence="4">VWFD domain-containing protein</fullName>
    </recommendedName>
</protein>
<dbReference type="GeneTree" id="ENSGT00940000165245"/>
<keyword evidence="3" id="KW-0472">Membrane</keyword>
<reference evidence="5 6" key="1">
    <citation type="journal article" date="2007" name="Nature">
        <title>The medaka draft genome and insights into vertebrate genome evolution.</title>
        <authorList>
            <person name="Kasahara M."/>
            <person name="Naruse K."/>
            <person name="Sasaki S."/>
            <person name="Nakatani Y."/>
            <person name="Qu W."/>
            <person name="Ahsan B."/>
            <person name="Yamada T."/>
            <person name="Nagayasu Y."/>
            <person name="Doi K."/>
            <person name="Kasai Y."/>
            <person name="Jindo T."/>
            <person name="Kobayashi D."/>
            <person name="Shimada A."/>
            <person name="Toyoda A."/>
            <person name="Kuroki Y."/>
            <person name="Fujiyama A."/>
            <person name="Sasaki T."/>
            <person name="Shimizu A."/>
            <person name="Asakawa S."/>
            <person name="Shimizu N."/>
            <person name="Hashimoto S."/>
            <person name="Yang J."/>
            <person name="Lee Y."/>
            <person name="Matsushima K."/>
            <person name="Sugano S."/>
            <person name="Sakaizumi M."/>
            <person name="Narita T."/>
            <person name="Ohishi K."/>
            <person name="Haga S."/>
            <person name="Ohta F."/>
            <person name="Nomoto H."/>
            <person name="Nogata K."/>
            <person name="Morishita T."/>
            <person name="Endo T."/>
            <person name="Shin-I T."/>
            <person name="Takeda H."/>
            <person name="Morishita S."/>
            <person name="Kohara Y."/>
        </authorList>
    </citation>
    <scope>NUCLEOTIDE SEQUENCE [LARGE SCALE GENOMIC DNA]</scope>
    <source>
        <strain evidence="5 6">Hd-rR</strain>
    </source>
</reference>
<proteinExistence type="predicted"/>
<keyword evidence="3" id="KW-1133">Transmembrane helix</keyword>
<dbReference type="InParanoid" id="A0A3B3HW29"/>